<protein>
    <recommendedName>
        <fullName evidence="1">F-box domain-containing protein</fullName>
    </recommendedName>
</protein>
<dbReference type="InterPro" id="IPR001810">
    <property type="entry name" value="F-box_dom"/>
</dbReference>
<reference evidence="2" key="2">
    <citation type="submission" date="2021-12" db="EMBL/GenBank/DDBJ databases">
        <title>Resequencing data analysis of finger millet.</title>
        <authorList>
            <person name="Hatakeyama M."/>
            <person name="Aluri S."/>
            <person name="Balachadran M.T."/>
            <person name="Sivarajan S.R."/>
            <person name="Poveda L."/>
            <person name="Shimizu-Inatsugi R."/>
            <person name="Schlapbach R."/>
            <person name="Sreeman S.M."/>
            <person name="Shimizu K.K."/>
        </authorList>
    </citation>
    <scope>NUCLEOTIDE SEQUENCE</scope>
</reference>
<dbReference type="SMART" id="SM00256">
    <property type="entry name" value="FBOX"/>
    <property type="match status" value="1"/>
</dbReference>
<evidence type="ECO:0000313" key="3">
    <source>
        <dbReference type="Proteomes" id="UP001054889"/>
    </source>
</evidence>
<reference evidence="2" key="1">
    <citation type="journal article" date="2018" name="DNA Res.">
        <title>Multiple hybrid de novo genome assembly of finger millet, an orphan allotetraploid crop.</title>
        <authorList>
            <person name="Hatakeyama M."/>
            <person name="Aluri S."/>
            <person name="Balachadran M.T."/>
            <person name="Sivarajan S.R."/>
            <person name="Patrignani A."/>
            <person name="Gruter S."/>
            <person name="Poveda L."/>
            <person name="Shimizu-Inatsugi R."/>
            <person name="Baeten J."/>
            <person name="Francoijs K.J."/>
            <person name="Nataraja K.N."/>
            <person name="Reddy Y.A.N."/>
            <person name="Phadnis S."/>
            <person name="Ravikumar R.L."/>
            <person name="Schlapbach R."/>
            <person name="Sreeman S.M."/>
            <person name="Shimizu K.K."/>
        </authorList>
    </citation>
    <scope>NUCLEOTIDE SEQUENCE</scope>
</reference>
<accession>A0AAV5DIU3</accession>
<dbReference type="AlphaFoldDB" id="A0AAV5DIU3"/>
<dbReference type="EMBL" id="BQKI01000017">
    <property type="protein sequence ID" value="GJN10442.1"/>
    <property type="molecule type" value="Genomic_DNA"/>
</dbReference>
<dbReference type="Proteomes" id="UP001054889">
    <property type="component" value="Unassembled WGS sequence"/>
</dbReference>
<evidence type="ECO:0000313" key="2">
    <source>
        <dbReference type="EMBL" id="GJN10442.1"/>
    </source>
</evidence>
<sequence>MPPPPPWPPLGEELVEEILFRLPPDDPASLVRAALVSKQWRRLISDPGFRLPVCNSFYFYLNTKRARHDLEKNSADSTAIPQRWDPSSSTSLVVAITTPSARGLMIRIPTERPLLPPASCPPFAIGRGWRAFDARHGRVLLHTISWTRAPFVVWDPISDDHHELPALPPLLKFSGDEGSWSGAVLCADANGTCDHLDCCHQGGPFRVVFFRDQINESVDLYLLIRIRCLERAGLYSSATW</sequence>
<dbReference type="InterPro" id="IPR036047">
    <property type="entry name" value="F-box-like_dom_sf"/>
</dbReference>
<dbReference type="Gene3D" id="1.20.1280.50">
    <property type="match status" value="1"/>
</dbReference>
<gene>
    <name evidence="2" type="primary">ga28536</name>
    <name evidence="2" type="ORF">PR202_ga28536</name>
</gene>
<dbReference type="SUPFAM" id="SSF81383">
    <property type="entry name" value="F-box domain"/>
    <property type="match status" value="1"/>
</dbReference>
<dbReference type="PANTHER" id="PTHR32133">
    <property type="entry name" value="OS07G0120400 PROTEIN"/>
    <property type="match status" value="1"/>
</dbReference>
<proteinExistence type="predicted"/>
<comment type="caution">
    <text evidence="2">The sequence shown here is derived from an EMBL/GenBank/DDBJ whole genome shotgun (WGS) entry which is preliminary data.</text>
</comment>
<dbReference type="Pfam" id="PF00646">
    <property type="entry name" value="F-box"/>
    <property type="match status" value="1"/>
</dbReference>
<evidence type="ECO:0000259" key="1">
    <source>
        <dbReference type="SMART" id="SM00256"/>
    </source>
</evidence>
<name>A0AAV5DIU3_ELECO</name>
<keyword evidence="3" id="KW-1185">Reference proteome</keyword>
<feature type="domain" description="F-box" evidence="1">
    <location>
        <begin position="10"/>
        <end position="53"/>
    </location>
</feature>
<organism evidence="2 3">
    <name type="scientific">Eleusine coracana subsp. coracana</name>
    <dbReference type="NCBI Taxonomy" id="191504"/>
    <lineage>
        <taxon>Eukaryota</taxon>
        <taxon>Viridiplantae</taxon>
        <taxon>Streptophyta</taxon>
        <taxon>Embryophyta</taxon>
        <taxon>Tracheophyta</taxon>
        <taxon>Spermatophyta</taxon>
        <taxon>Magnoliopsida</taxon>
        <taxon>Liliopsida</taxon>
        <taxon>Poales</taxon>
        <taxon>Poaceae</taxon>
        <taxon>PACMAD clade</taxon>
        <taxon>Chloridoideae</taxon>
        <taxon>Cynodonteae</taxon>
        <taxon>Eleusininae</taxon>
        <taxon>Eleusine</taxon>
    </lineage>
</organism>